<feature type="region of interest" description="Disordered" evidence="2">
    <location>
        <begin position="472"/>
        <end position="510"/>
    </location>
</feature>
<feature type="compositionally biased region" description="Polar residues" evidence="2">
    <location>
        <begin position="77"/>
        <end position="87"/>
    </location>
</feature>
<dbReference type="Gene3D" id="1.20.58.2220">
    <property type="entry name" value="Formin, FH2 domain"/>
    <property type="match status" value="1"/>
</dbReference>
<dbReference type="PANTHER" id="PTHR45920:SF7">
    <property type="entry name" value="FORMIN-G"/>
    <property type="match status" value="1"/>
</dbReference>
<evidence type="ECO:0000313" key="5">
    <source>
        <dbReference type="RefSeq" id="XP_017769906.1"/>
    </source>
</evidence>
<dbReference type="RefSeq" id="XP_017769906.1">
    <property type="nucleotide sequence ID" value="XM_017914417.1"/>
</dbReference>
<feature type="region of interest" description="Disordered" evidence="2">
    <location>
        <begin position="1"/>
        <end position="34"/>
    </location>
</feature>
<dbReference type="GeneID" id="108557765"/>
<feature type="region of interest" description="Disordered" evidence="2">
    <location>
        <begin position="74"/>
        <end position="96"/>
    </location>
</feature>
<feature type="region of interest" description="Disordered" evidence="2">
    <location>
        <begin position="412"/>
        <end position="434"/>
    </location>
</feature>
<dbReference type="Proteomes" id="UP000695000">
    <property type="component" value="Unplaced"/>
</dbReference>
<evidence type="ECO:0000259" key="3">
    <source>
        <dbReference type="PROSITE" id="PS51444"/>
    </source>
</evidence>
<sequence>MGNTMAGDAKAAGGKTPKMKNFMKNRGKRGKHEEPQFTDIGVEAQPHGDLGATGGLVEVIETPVKTPEELWIEEKTPSVTSPQSNESSDTHFTDPLTPVEFSTEINECYYSQESVLDGPSSTDAQSLPLNSFKLNEYKARREEVNRKLSKLSVSETSQMNFDEEEENLLLDEEGNQEEEEEHIVCATDEDDDNDNNIEYAGALHEYASSTGEERADLQNFVAADLSTLGDTKTCSNMSKDSAQRGDNDSTDMQPKPGRHEIKRHMSVSSGMPSQETTKLAGTEVLKKVASLTLVSTESKVTRPRFVPEKLDFQLYEVFEGHMLINWYISEFREDEYLCLINNPQDLKLLAIQFCTHLLAAGVLRQISDNNLPMYNIFKPDLMYYWAHSEAPAPIADTPGKLSQYSWPPTYTDSLESSKSASPQSPSASDANNISNKESMFEDLQSQIEKLKQENEKYKTLIDIQTLTTNAVEDFASPEEQTDRKKNGCDKSIGTSDDDDNNKLDVSDNDDGKAVCKQCGWTMRLSERQSGDGVIGDSVQVNGLNNLIAAPTVPSSSTRLSQDIAVAPVSVNITTAPPPPPMPATSYPTTEIEAPIPPPMPSFTCPPPPPMPGAGIPIPPPPPMLGLGPCPPPPPPLPGMGGPPPPPPLPGMGGPPPPPPLPGMGGPPPPPPPPGMCGPPPPPPPPGMGGPPPPPPPPGMGGPPPPPPMGGPSPFPTPPVGGWNANKASGPPPPTFSAIRKSPVNPVAPMKPLYWTRILVRQRAAMNNPAVDSTDSPTGDAQPLWLHLDEVTLDNLTEFTDLFSRQVVTSKPTKKKVEAKPKAEAIKLLDSKRSQNVGILAQSLHVEIHEIEAAIYNFDTSVVSLEALQQIYEARASGEELELIKSHVQDKPELALDKPEQFLYDLAEISNFAERISCFMFITEFDESLAAIEVTLSNIKNTCKFLTTNESLKEVMAIILTLGNYMNGGNMSRGQADGFGLEILAKLKDVKSKDSQTTLLHYIVRLCVKKLENPLSNVNNLPVPKLSDISGAASVNFDDLHGTLNNLQKKLNGCVNRTVEVIDAATPENLEPFKEKMNTFLENAKKRLAAEGEDLEECKQIFIRTMRFYQFQPKSGTLETFPPNDFFELWLQFCSDFKEIWKKEMIRLEKEKINELKRKKDERHAEHVTIKKRDNGLKAKVDRIKAKKAKNIKN</sequence>
<dbReference type="SUPFAM" id="SSF101447">
    <property type="entry name" value="Formin homology 2 domain (FH2 domain)"/>
    <property type="match status" value="1"/>
</dbReference>
<feature type="region of interest" description="Disordered" evidence="2">
    <location>
        <begin position="605"/>
        <end position="739"/>
    </location>
</feature>
<reference evidence="5" key="1">
    <citation type="submission" date="2025-08" db="UniProtKB">
        <authorList>
            <consortium name="RefSeq"/>
        </authorList>
    </citation>
    <scope>IDENTIFICATION</scope>
    <source>
        <tissue evidence="5">Whole Larva</tissue>
    </source>
</reference>
<evidence type="ECO:0000256" key="1">
    <source>
        <dbReference type="ARBA" id="ARBA00005271"/>
    </source>
</evidence>
<feature type="compositionally biased region" description="Basic residues" evidence="2">
    <location>
        <begin position="17"/>
        <end position="30"/>
    </location>
</feature>
<feature type="compositionally biased region" description="Low complexity" evidence="2">
    <location>
        <begin position="413"/>
        <end position="428"/>
    </location>
</feature>
<dbReference type="PRINTS" id="PR00828">
    <property type="entry name" value="FORMIN"/>
</dbReference>
<comment type="similarity">
    <text evidence="1">Belongs to the formin homology family. Cappuccino subfamily.</text>
</comment>
<evidence type="ECO:0000313" key="4">
    <source>
        <dbReference type="Proteomes" id="UP000695000"/>
    </source>
</evidence>
<dbReference type="PROSITE" id="PS51444">
    <property type="entry name" value="FH2"/>
    <property type="match status" value="1"/>
</dbReference>
<dbReference type="InterPro" id="IPR015425">
    <property type="entry name" value="FH2_Formin"/>
</dbReference>
<feature type="compositionally biased region" description="Basic and acidic residues" evidence="2">
    <location>
        <begin position="500"/>
        <end position="510"/>
    </location>
</feature>
<protein>
    <submittedName>
        <fullName evidence="5">Protein cappuccino isoform X1</fullName>
    </submittedName>
</protein>
<name>A0ABM1M5Q6_NICVS</name>
<dbReference type="InterPro" id="IPR042201">
    <property type="entry name" value="FH2_Formin_sf"/>
</dbReference>
<dbReference type="Pfam" id="PF02181">
    <property type="entry name" value="FH2"/>
    <property type="match status" value="1"/>
</dbReference>
<keyword evidence="4" id="KW-1185">Reference proteome</keyword>
<proteinExistence type="inferred from homology"/>
<organism evidence="4 5">
    <name type="scientific">Nicrophorus vespilloides</name>
    <name type="common">Boreal carrion beetle</name>
    <dbReference type="NCBI Taxonomy" id="110193"/>
    <lineage>
        <taxon>Eukaryota</taxon>
        <taxon>Metazoa</taxon>
        <taxon>Ecdysozoa</taxon>
        <taxon>Arthropoda</taxon>
        <taxon>Hexapoda</taxon>
        <taxon>Insecta</taxon>
        <taxon>Pterygota</taxon>
        <taxon>Neoptera</taxon>
        <taxon>Endopterygota</taxon>
        <taxon>Coleoptera</taxon>
        <taxon>Polyphaga</taxon>
        <taxon>Staphyliniformia</taxon>
        <taxon>Silphidae</taxon>
        <taxon>Nicrophorinae</taxon>
        <taxon>Nicrophorus</taxon>
    </lineage>
</organism>
<feature type="region of interest" description="Disordered" evidence="2">
    <location>
        <begin position="231"/>
        <end position="258"/>
    </location>
</feature>
<dbReference type="SMART" id="SM00498">
    <property type="entry name" value="FH2"/>
    <property type="match status" value="1"/>
</dbReference>
<feature type="compositionally biased region" description="Pro residues" evidence="2">
    <location>
        <begin position="605"/>
        <end position="718"/>
    </location>
</feature>
<accession>A0ABM1M5Q6</accession>
<evidence type="ECO:0000256" key="2">
    <source>
        <dbReference type="SAM" id="MobiDB-lite"/>
    </source>
</evidence>
<gene>
    <name evidence="5" type="primary">LOC108557765</name>
</gene>
<feature type="compositionally biased region" description="Polar residues" evidence="2">
    <location>
        <begin position="231"/>
        <end position="240"/>
    </location>
</feature>
<dbReference type="InterPro" id="IPR001265">
    <property type="entry name" value="Formin_Cappuccino_subfam"/>
</dbReference>
<feature type="domain" description="FH2" evidence="3">
    <location>
        <begin position="739"/>
        <end position="1162"/>
    </location>
</feature>
<dbReference type="PANTHER" id="PTHR45920">
    <property type="entry name" value="FORMIN HOMOLOGY 2 DOMAIN CONTAINING, ISOFORM I"/>
    <property type="match status" value="1"/>
</dbReference>